<dbReference type="PANTHER" id="PTHR31669">
    <property type="entry name" value="PROTEIN FAR1-RELATED SEQUENCE 10-RELATED"/>
    <property type="match status" value="1"/>
</dbReference>
<evidence type="ECO:0000313" key="2">
    <source>
        <dbReference type="EMBL" id="KAK8526158.1"/>
    </source>
</evidence>
<dbReference type="EMBL" id="JBBPBM010000039">
    <property type="protein sequence ID" value="KAK8526158.1"/>
    <property type="molecule type" value="Genomic_DNA"/>
</dbReference>
<reference evidence="2 3" key="1">
    <citation type="journal article" date="2024" name="G3 (Bethesda)">
        <title>Genome assembly of Hibiscus sabdariffa L. provides insights into metabolisms of medicinal natural products.</title>
        <authorList>
            <person name="Kim T."/>
        </authorList>
    </citation>
    <scope>NUCLEOTIDE SEQUENCE [LARGE SCALE GENOMIC DNA]</scope>
    <source>
        <strain evidence="2">TK-2024</strain>
        <tissue evidence="2">Old leaves</tissue>
    </source>
</reference>
<organism evidence="2 3">
    <name type="scientific">Hibiscus sabdariffa</name>
    <name type="common">roselle</name>
    <dbReference type="NCBI Taxonomy" id="183260"/>
    <lineage>
        <taxon>Eukaryota</taxon>
        <taxon>Viridiplantae</taxon>
        <taxon>Streptophyta</taxon>
        <taxon>Embryophyta</taxon>
        <taxon>Tracheophyta</taxon>
        <taxon>Spermatophyta</taxon>
        <taxon>Magnoliopsida</taxon>
        <taxon>eudicotyledons</taxon>
        <taxon>Gunneridae</taxon>
        <taxon>Pentapetalae</taxon>
        <taxon>rosids</taxon>
        <taxon>malvids</taxon>
        <taxon>Malvales</taxon>
        <taxon>Malvaceae</taxon>
        <taxon>Malvoideae</taxon>
        <taxon>Hibiscus</taxon>
    </lineage>
</organism>
<dbReference type="Proteomes" id="UP001472677">
    <property type="component" value="Unassembled WGS sequence"/>
</dbReference>
<keyword evidence="1" id="KW-0539">Nucleus</keyword>
<sequence length="218" mass="25916">MLAKYNLENNNWLQKQFELREKWALVYGRQTFCADMSTTQRSESMNNQIKMYIGYKYDLLRFFHHFERLLADRRYEELKADFKKNQSKPSLPYPVKAKEAKIRVTINSSMFTRSNDPKLDIGSRYKTLLRWYSHLAARATMSEQSFDIAMSDGENTLRKVETTLKQLSIEDSLKIVVKTRFLKLTKLNKLRIMAKKLKESSVNPEEKEIDCRFDQKML</sequence>
<comment type="subcellular location">
    <subcellularLocation>
        <location evidence="1">Nucleus</location>
    </subcellularLocation>
</comment>
<keyword evidence="3" id="KW-1185">Reference proteome</keyword>
<evidence type="ECO:0000256" key="1">
    <source>
        <dbReference type="RuleBase" id="RU367018"/>
    </source>
</evidence>
<dbReference type="InterPro" id="IPR031052">
    <property type="entry name" value="FHY3/FAR1"/>
</dbReference>
<proteinExistence type="inferred from homology"/>
<name>A0ABR2CYQ2_9ROSI</name>
<comment type="caution">
    <text evidence="2">The sequence shown here is derived from an EMBL/GenBank/DDBJ whole genome shotgun (WGS) entry which is preliminary data.</text>
</comment>
<gene>
    <name evidence="2" type="ORF">V6N12_020639</name>
</gene>
<evidence type="ECO:0000313" key="3">
    <source>
        <dbReference type="Proteomes" id="UP001472677"/>
    </source>
</evidence>
<comment type="similarity">
    <text evidence="1">Belongs to the FHY3/FAR1 family.</text>
</comment>
<dbReference type="PANTHER" id="PTHR31669:SF299">
    <property type="entry name" value="PROTEIN FAR1-RELATED SEQUENCE"/>
    <property type="match status" value="1"/>
</dbReference>
<keyword evidence="1" id="KW-0862">Zinc</keyword>
<keyword evidence="1" id="KW-0479">Metal-binding</keyword>
<comment type="function">
    <text evidence="1">Putative transcription activator involved in regulating light control of development.</text>
</comment>
<protein>
    <recommendedName>
        <fullName evidence="1">Protein FAR1-RELATED SEQUENCE</fullName>
    </recommendedName>
</protein>
<accession>A0ABR2CYQ2</accession>
<keyword evidence="1" id="KW-0863">Zinc-finger</keyword>